<feature type="region of interest" description="Disordered" evidence="1">
    <location>
        <begin position="1"/>
        <end position="44"/>
    </location>
</feature>
<feature type="compositionally biased region" description="Basic residues" evidence="1">
    <location>
        <begin position="811"/>
        <end position="820"/>
    </location>
</feature>
<sequence length="848" mass="96632">MPSKKKEEDEVENENIPNWAQYAGFEGNQTGEVDRDADDNDAADDLGCEQGHKKFLQWKAKNGVSDKAFGDLLKLVKNILPEGNKLPDTMYEAKKIVCPLGLEVQKIHACPNDCILYRGEDNISGQSNKGYKACTHCMDETESTYLKHCRNVVYMGHRRFLAANHPVRKKGKHFEHKADHRTKPKHRSGKIVFDMVNDLKVVFGKGPGSQPIESEDGHAAMWKKNSIFWELPYWEFLDVRYAIDVMHLTKNLCVNLLGFLGVYGKSKDTLEAHNDLKHMEQRGDLHPEPKEKGSHYLSPASYTLSKAEKENMFECLESIKVPSGYSTNIKRIISTKEKKFTNLKSHDCHVLMTQLLPVIIRGILPDNVRATITKLCAFMNAISQKVIDPDRLEALQNDVVQCLVSFELIFPPSFFNIMTHLRCHLVKEIGMEDLITPSPLGGWNFDFGKSFASQVLDLFGCPVHFSPYFSSSPFILVVDFVRFNFRLTVKSVAIALQACLGGSPHGFSVLSLKANCFSFQVCNKNVGLYVNSFRDFTCKDFHVRFFLWGNGGPNWRREFDLWEKEENDLWAHLHDADFRPELFLLEGTNIEVPWEGRTPRADLTLQGVLPNSHQEFAAVVVDPQPPEHLFGQLIQEVANIIEHQHHIHVVRIQRYPLALCLVQLPSVLDRDILVASGPVLLGNWFHGTFVRHDQLANWRNSPYTREGWLMILGIPLNLKTGAIIERITNLCGEFIDWHYRDRVLGRVLVKARYKSANEVPNCIVLGDTMAYGGNGQTWTFHVYVLNGEPTDMLPGDEDLLPIWQMMPPPQQHHHHNKHQHHNEEDFNANHNQNEDIGGQPDDFGAEPD</sequence>
<protein>
    <submittedName>
        <fullName evidence="4">Putative transposon protein</fullName>
    </submittedName>
</protein>
<feature type="domain" description="DUF4218" evidence="2">
    <location>
        <begin position="382"/>
        <end position="429"/>
    </location>
</feature>
<dbReference type="PANTHER" id="PTHR33075:SF7">
    <property type="entry name" value="OS02G0303350 PROTEIN"/>
    <property type="match status" value="1"/>
</dbReference>
<gene>
    <name evidence="4" type="ORF">OSJNBa0023H09.14</name>
</gene>
<dbReference type="Pfam" id="PF13960">
    <property type="entry name" value="DUF4218"/>
    <property type="match status" value="1"/>
</dbReference>
<evidence type="ECO:0000256" key="1">
    <source>
        <dbReference type="SAM" id="MobiDB-lite"/>
    </source>
</evidence>
<dbReference type="PANTHER" id="PTHR33075">
    <property type="entry name" value="OS02G0499800 PROTEIN"/>
    <property type="match status" value="1"/>
</dbReference>
<dbReference type="EMBL" id="AY360391">
    <property type="protein sequence ID" value="AAQ56484.1"/>
    <property type="molecule type" value="Genomic_DNA"/>
</dbReference>
<accession>Q6UU83</accession>
<dbReference type="AlphaFoldDB" id="Q6UU83"/>
<feature type="region of interest" description="Disordered" evidence="1">
    <location>
        <begin position="804"/>
        <end position="848"/>
    </location>
</feature>
<proteinExistence type="predicted"/>
<dbReference type="InterPro" id="IPR025452">
    <property type="entry name" value="DUF4218"/>
</dbReference>
<reference evidence="4" key="1">
    <citation type="journal article" date="2004" name="Nat. Genet.">
        <title>Sequencing of a rice centromere uncovers active genes.</title>
        <authorList>
            <person name="Nagaki K."/>
            <person name="Cheng Z."/>
            <person name="Ouyang S."/>
            <person name="Talbert P.B."/>
            <person name="Kim M."/>
            <person name="Jones K.M."/>
            <person name="Henikoff S."/>
            <person name="Buell C.R."/>
            <person name="Jiang J."/>
        </authorList>
    </citation>
    <scope>NUCLEOTIDE SEQUENCE</scope>
</reference>
<evidence type="ECO:0000259" key="2">
    <source>
        <dbReference type="Pfam" id="PF13960"/>
    </source>
</evidence>
<dbReference type="InterPro" id="IPR004242">
    <property type="entry name" value="Transposase_21"/>
</dbReference>
<feature type="domain" description="DUF7597" evidence="3">
    <location>
        <begin position="579"/>
        <end position="702"/>
    </location>
</feature>
<name>Q6UU83_ORYSJ</name>
<dbReference type="Pfam" id="PF02992">
    <property type="entry name" value="Transposase_21"/>
    <property type="match status" value="1"/>
</dbReference>
<organism evidence="4">
    <name type="scientific">Oryza sativa subsp. japonica</name>
    <name type="common">Rice</name>
    <dbReference type="NCBI Taxonomy" id="39947"/>
    <lineage>
        <taxon>Eukaryota</taxon>
        <taxon>Viridiplantae</taxon>
        <taxon>Streptophyta</taxon>
        <taxon>Embryophyta</taxon>
        <taxon>Tracheophyta</taxon>
        <taxon>Spermatophyta</taxon>
        <taxon>Magnoliopsida</taxon>
        <taxon>Liliopsida</taxon>
        <taxon>Poales</taxon>
        <taxon>Poaceae</taxon>
        <taxon>BOP clade</taxon>
        <taxon>Oryzoideae</taxon>
        <taxon>Oryzeae</taxon>
        <taxon>Oryzinae</taxon>
        <taxon>Oryza</taxon>
        <taxon>Oryza sativa</taxon>
    </lineage>
</organism>
<feature type="compositionally biased region" description="Acidic residues" evidence="1">
    <location>
        <begin position="35"/>
        <end position="44"/>
    </location>
</feature>
<dbReference type="InterPro" id="IPR056018">
    <property type="entry name" value="DUF7597"/>
</dbReference>
<evidence type="ECO:0000259" key="3">
    <source>
        <dbReference type="Pfam" id="PF24530"/>
    </source>
</evidence>
<evidence type="ECO:0000313" key="4">
    <source>
        <dbReference type="EMBL" id="AAQ56484.1"/>
    </source>
</evidence>
<dbReference type="Pfam" id="PF24530">
    <property type="entry name" value="DUF7597"/>
    <property type="match status" value="1"/>
</dbReference>